<gene>
    <name evidence="2" type="ORF">GCM10025885_08840</name>
</gene>
<comment type="caution">
    <text evidence="2">The sequence shown here is derived from an EMBL/GenBank/DDBJ whole genome shotgun (WGS) entry which is preliminary data.</text>
</comment>
<dbReference type="GeneID" id="88621742"/>
<evidence type="ECO:0000313" key="2">
    <source>
        <dbReference type="EMBL" id="GMA71835.1"/>
    </source>
</evidence>
<protein>
    <submittedName>
        <fullName evidence="2">Uncharacterized protein</fullName>
    </submittedName>
</protein>
<dbReference type="AlphaFoldDB" id="A0AA37XJ35"/>
<dbReference type="EMBL" id="BSUW01000001">
    <property type="protein sequence ID" value="GMA71835.1"/>
    <property type="molecule type" value="Genomic_DNA"/>
</dbReference>
<proteinExistence type="predicted"/>
<dbReference type="RefSeq" id="WP_014124583.1">
    <property type="nucleotide sequence ID" value="NZ_BSUW01000001.1"/>
</dbReference>
<keyword evidence="1" id="KW-0472">Membrane</keyword>
<evidence type="ECO:0000256" key="1">
    <source>
        <dbReference type="SAM" id="Phobius"/>
    </source>
</evidence>
<keyword evidence="1" id="KW-1133">Transmembrane helix</keyword>
<reference evidence="2 3" key="1">
    <citation type="journal article" date="2014" name="Int. J. Syst. Evol. Microbiol.">
        <title>Complete genome sequence of Corynebacterium casei LMG S-19264T (=DSM 44701T), isolated from a smear-ripened cheese.</title>
        <authorList>
            <consortium name="US DOE Joint Genome Institute (JGI-PGF)"/>
            <person name="Walter F."/>
            <person name="Albersmeier A."/>
            <person name="Kalinowski J."/>
            <person name="Ruckert C."/>
        </authorList>
    </citation>
    <scope>NUCLEOTIDE SEQUENCE [LARGE SCALE GENOMIC DNA]</scope>
    <source>
        <strain evidence="2 3">NBRC 114545</strain>
    </source>
</reference>
<accession>A0AA37XJ35</accession>
<sequence length="43" mass="4572">MMQKIQRFGGAMLTPVMLFAFNGIILALSIAFQNESIVGGLAA</sequence>
<evidence type="ECO:0000313" key="3">
    <source>
        <dbReference type="Proteomes" id="UP001157039"/>
    </source>
</evidence>
<keyword evidence="1" id="KW-0812">Transmembrane</keyword>
<feature type="transmembrane region" description="Helical" evidence="1">
    <location>
        <begin position="12"/>
        <end position="32"/>
    </location>
</feature>
<dbReference type="Proteomes" id="UP001157039">
    <property type="component" value="Unassembled WGS sequence"/>
</dbReference>
<organism evidence="2 3">
    <name type="scientific">Tetragenococcus osmophilus</name>
    <dbReference type="NCBI Taxonomy" id="526944"/>
    <lineage>
        <taxon>Bacteria</taxon>
        <taxon>Bacillati</taxon>
        <taxon>Bacillota</taxon>
        <taxon>Bacilli</taxon>
        <taxon>Lactobacillales</taxon>
        <taxon>Enterococcaceae</taxon>
        <taxon>Tetragenococcus</taxon>
    </lineage>
</organism>
<name>A0AA37XJ35_9ENTE</name>